<keyword evidence="1" id="KW-0175">Coiled coil</keyword>
<dbReference type="KEGG" id="bcoh:BC6307_04830"/>
<dbReference type="Proteomes" id="UP000215224">
    <property type="component" value="Chromosome"/>
</dbReference>
<evidence type="ECO:0000313" key="3">
    <source>
        <dbReference type="Proteomes" id="UP000215224"/>
    </source>
</evidence>
<evidence type="ECO:0000256" key="1">
    <source>
        <dbReference type="SAM" id="Coils"/>
    </source>
</evidence>
<protein>
    <submittedName>
        <fullName evidence="2">Uncharacterized protein</fullName>
    </submittedName>
</protein>
<reference evidence="2 3" key="1">
    <citation type="submission" date="2016-12" db="EMBL/GenBank/DDBJ databases">
        <title>The whole genome sequencing and assembly of Bacillus cohnii DSM 6307T strain.</title>
        <authorList>
            <person name="Lee Y.-J."/>
            <person name="Yi H."/>
            <person name="Bahn Y.-S."/>
            <person name="Kim J.F."/>
            <person name="Lee D.-W."/>
        </authorList>
    </citation>
    <scope>NUCLEOTIDE SEQUENCE [LARGE SCALE GENOMIC DNA]</scope>
    <source>
        <strain evidence="2 3">DSM 6307</strain>
    </source>
</reference>
<proteinExistence type="predicted"/>
<name>A0A223KMV1_9BACI</name>
<dbReference type="RefSeq" id="WP_066414707.1">
    <property type="nucleotide sequence ID" value="NZ_CP018866.1"/>
</dbReference>
<sequence>MNKLDKHNQELLMLKQKDIHYRSEISRLSNAIVELENLIKKEQIRNQYLQKKLIEVENNKLLEYKKQIQKYKNALLEKEVALEEEQKKVETIMSEIITREIQPPPQQKENNDFALDSFFNYSTILSTYEVDQDIVIIGDYVIKNTGSTKIQDIIICIKLAPHNNCNFSGKITMNPELDQDEDMLNSKAATNWTYAVKDWKMKIRKDGEYWIRPINDSTLEPGEQLIFPQFELRIHKESNIKKNVIQGFTYSNEFRKGTPSNNQIIISY</sequence>
<gene>
    <name evidence="2" type="ORF">BC6307_04830</name>
</gene>
<organism evidence="2 3">
    <name type="scientific">Sutcliffiella cohnii</name>
    <dbReference type="NCBI Taxonomy" id="33932"/>
    <lineage>
        <taxon>Bacteria</taxon>
        <taxon>Bacillati</taxon>
        <taxon>Bacillota</taxon>
        <taxon>Bacilli</taxon>
        <taxon>Bacillales</taxon>
        <taxon>Bacillaceae</taxon>
        <taxon>Sutcliffiella</taxon>
    </lineage>
</organism>
<feature type="coiled-coil region" evidence="1">
    <location>
        <begin position="25"/>
        <end position="88"/>
    </location>
</feature>
<keyword evidence="3" id="KW-1185">Reference proteome</keyword>
<accession>A0A223KMV1</accession>
<dbReference type="EMBL" id="CP018866">
    <property type="protein sequence ID" value="AST90653.1"/>
    <property type="molecule type" value="Genomic_DNA"/>
</dbReference>
<evidence type="ECO:0000313" key="2">
    <source>
        <dbReference type="EMBL" id="AST90653.1"/>
    </source>
</evidence>
<dbReference type="AlphaFoldDB" id="A0A223KMV1"/>
<dbReference type="STRING" id="1314751.GCA_001591425_01718"/>